<protein>
    <submittedName>
        <fullName evidence="1">Uncharacterized protein</fullName>
    </submittedName>
</protein>
<sequence>DLLIYHVLLTLKSLEAKPIELFVDKLTWDP</sequence>
<dbReference type="Proteomes" id="UP000663836">
    <property type="component" value="Unassembled WGS sequence"/>
</dbReference>
<evidence type="ECO:0000313" key="2">
    <source>
        <dbReference type="Proteomes" id="UP000663836"/>
    </source>
</evidence>
<dbReference type="AlphaFoldDB" id="A0A820N942"/>
<gene>
    <name evidence="1" type="ORF">JBS370_LOCUS42950</name>
</gene>
<accession>A0A820N942</accession>
<evidence type="ECO:0000313" key="1">
    <source>
        <dbReference type="EMBL" id="CAF4384188.1"/>
    </source>
</evidence>
<name>A0A820N942_9BILA</name>
<comment type="caution">
    <text evidence="1">The sequence shown here is derived from an EMBL/GenBank/DDBJ whole genome shotgun (WGS) entry which is preliminary data.</text>
</comment>
<proteinExistence type="predicted"/>
<reference evidence="1" key="1">
    <citation type="submission" date="2021-02" db="EMBL/GenBank/DDBJ databases">
        <authorList>
            <person name="Nowell W R."/>
        </authorList>
    </citation>
    <scope>NUCLEOTIDE SEQUENCE</scope>
</reference>
<organism evidence="1 2">
    <name type="scientific">Rotaria sordida</name>
    <dbReference type="NCBI Taxonomy" id="392033"/>
    <lineage>
        <taxon>Eukaryota</taxon>
        <taxon>Metazoa</taxon>
        <taxon>Spiralia</taxon>
        <taxon>Gnathifera</taxon>
        <taxon>Rotifera</taxon>
        <taxon>Eurotatoria</taxon>
        <taxon>Bdelloidea</taxon>
        <taxon>Philodinida</taxon>
        <taxon>Philodinidae</taxon>
        <taxon>Rotaria</taxon>
    </lineage>
</organism>
<feature type="non-terminal residue" evidence="1">
    <location>
        <position position="1"/>
    </location>
</feature>
<dbReference type="EMBL" id="CAJOBD010061401">
    <property type="protein sequence ID" value="CAF4384188.1"/>
    <property type="molecule type" value="Genomic_DNA"/>
</dbReference>